<dbReference type="EMBL" id="VNHS01000010">
    <property type="protein sequence ID" value="TYP71173.1"/>
    <property type="molecule type" value="Genomic_DNA"/>
</dbReference>
<feature type="transmembrane region" description="Helical" evidence="1">
    <location>
        <begin position="12"/>
        <end position="40"/>
    </location>
</feature>
<keyword evidence="3" id="KW-1185">Reference proteome</keyword>
<evidence type="ECO:0000256" key="1">
    <source>
        <dbReference type="SAM" id="Phobius"/>
    </source>
</evidence>
<dbReference type="AlphaFoldDB" id="A0A5S5BZR0"/>
<dbReference type="Pfam" id="PF14034">
    <property type="entry name" value="Spore_YtrH"/>
    <property type="match status" value="1"/>
</dbReference>
<keyword evidence="1" id="KW-1133">Transmembrane helix</keyword>
<protein>
    <submittedName>
        <fullName evidence="2">Sporulation protein YtrH</fullName>
    </submittedName>
</protein>
<sequence length="114" mass="12026">MRAMVNIHPVLVLAFIDFFTAFGVVFGGAMLAGIGATFLFMPPSTMMLKTAANLKIWAVVAAIGGSIDPIRVIESNLSDGQLSPVAQQVAFIVCAFLGAHMGTELIRWLCKGAA</sequence>
<keyword evidence="1" id="KW-0472">Membrane</keyword>
<dbReference type="InterPro" id="IPR025689">
    <property type="entry name" value="Spore_YtrH"/>
</dbReference>
<evidence type="ECO:0000313" key="2">
    <source>
        <dbReference type="EMBL" id="TYP71173.1"/>
    </source>
</evidence>
<dbReference type="Proteomes" id="UP000323257">
    <property type="component" value="Unassembled WGS sequence"/>
</dbReference>
<comment type="caution">
    <text evidence="2">The sequence shown here is derived from an EMBL/GenBank/DDBJ whole genome shotgun (WGS) entry which is preliminary data.</text>
</comment>
<gene>
    <name evidence="2" type="ORF">BCM02_110123</name>
</gene>
<feature type="transmembrane region" description="Helical" evidence="1">
    <location>
        <begin position="85"/>
        <end position="110"/>
    </location>
</feature>
<accession>A0A5S5BZR0</accession>
<name>A0A5S5BZR0_9BACL</name>
<reference evidence="2 3" key="1">
    <citation type="submission" date="2019-07" db="EMBL/GenBank/DDBJ databases">
        <title>Genomic Encyclopedia of Type Strains, Phase III (KMG-III): the genomes of soil and plant-associated and newly described type strains.</title>
        <authorList>
            <person name="Whitman W."/>
        </authorList>
    </citation>
    <scope>NUCLEOTIDE SEQUENCE [LARGE SCALE GENOMIC DNA]</scope>
    <source>
        <strain evidence="2 3">BL24</strain>
    </source>
</reference>
<keyword evidence="1" id="KW-0812">Transmembrane</keyword>
<evidence type="ECO:0000313" key="3">
    <source>
        <dbReference type="Proteomes" id="UP000323257"/>
    </source>
</evidence>
<organism evidence="2 3">
    <name type="scientific">Paenibacillus methanolicus</name>
    <dbReference type="NCBI Taxonomy" id="582686"/>
    <lineage>
        <taxon>Bacteria</taxon>
        <taxon>Bacillati</taxon>
        <taxon>Bacillota</taxon>
        <taxon>Bacilli</taxon>
        <taxon>Bacillales</taxon>
        <taxon>Paenibacillaceae</taxon>
        <taxon>Paenibacillus</taxon>
    </lineage>
</organism>
<proteinExistence type="predicted"/>
<feature type="transmembrane region" description="Helical" evidence="1">
    <location>
        <begin position="52"/>
        <end position="73"/>
    </location>
</feature>